<dbReference type="Proteomes" id="UP000677913">
    <property type="component" value="Unassembled WGS sequence"/>
</dbReference>
<evidence type="ECO:0000256" key="1">
    <source>
        <dbReference type="ARBA" id="ARBA00006401"/>
    </source>
</evidence>
<evidence type="ECO:0000256" key="11">
    <source>
        <dbReference type="SAM" id="MobiDB-lite"/>
    </source>
</evidence>
<dbReference type="GO" id="GO:0046210">
    <property type="term" value="P:nitric oxide catabolic process"/>
    <property type="evidence" value="ECO:0007669"/>
    <property type="project" value="TreeGrafter"/>
</dbReference>
<gene>
    <name evidence="14" type="ORF">KGA66_21375</name>
</gene>
<dbReference type="SUPFAM" id="SSF52343">
    <property type="entry name" value="Ferredoxin reductase-like, C-terminal NADP-linked domain"/>
    <property type="match status" value="1"/>
</dbReference>
<dbReference type="SUPFAM" id="SSF63380">
    <property type="entry name" value="Riboflavin synthase domain-like"/>
    <property type="match status" value="1"/>
</dbReference>
<evidence type="ECO:0000256" key="9">
    <source>
        <dbReference type="ARBA" id="ARBA00049433"/>
    </source>
</evidence>
<keyword evidence="10" id="KW-0813">Transport</keyword>
<comment type="caution">
    <text evidence="14">The sequence shown here is derived from an EMBL/GenBank/DDBJ whole genome shotgun (WGS) entry which is preliminary data.</text>
</comment>
<comment type="catalytic activity">
    <reaction evidence="8">
        <text>2 nitric oxide + NADH + 2 O2 = 2 nitrate + NAD(+) + H(+)</text>
        <dbReference type="Rhea" id="RHEA:19469"/>
        <dbReference type="ChEBI" id="CHEBI:15378"/>
        <dbReference type="ChEBI" id="CHEBI:15379"/>
        <dbReference type="ChEBI" id="CHEBI:16480"/>
        <dbReference type="ChEBI" id="CHEBI:17632"/>
        <dbReference type="ChEBI" id="CHEBI:57540"/>
        <dbReference type="ChEBI" id="CHEBI:57945"/>
        <dbReference type="EC" id="1.14.12.17"/>
    </reaction>
</comment>
<dbReference type="InterPro" id="IPR009050">
    <property type="entry name" value="Globin-like_sf"/>
</dbReference>
<evidence type="ECO:0000313" key="14">
    <source>
        <dbReference type="EMBL" id="MBS2965616.1"/>
    </source>
</evidence>
<feature type="compositionally biased region" description="Basic and acidic residues" evidence="11">
    <location>
        <begin position="1"/>
        <end position="18"/>
    </location>
</feature>
<comment type="similarity">
    <text evidence="10">Belongs to the globin family.</text>
</comment>
<sequence length="406" mass="43747">MESMEKQDAYARFDASGEERDETAIATDAAQWSQEDLIAEIRESFALIEPYGAEAAAWFYEHFFAANPRYRKYFSSEAAAQHRRLFQAVQRIVGDLDRLDEFLPYLRRLAVRHRRFGLRTAHYQAFGVSLLAAVARYCGPQWTERTRAAWEAGYGLVATVMLEAAAEADASGPAYWEAEVTAHEKLVDGVVRVVVKPVADSRFSGQEHNGEYRYAAGQYASVETAALPRVWRDFSFATRPCGGEVEFHVQLTGTGGVSEVLVNQTAVGDRLRLAAAEGELAFPGPQHDCQLLAVAHGTGAAPVHALIQQAIAEGDRRPLTVVLASDDGPHYLAGALRELAAQHGQLTVEEVVGDPLAAVRAHGAATEAAGACGAVIVGPGALVDQCRGALLAAGVDPQAISSDLFD</sequence>
<keyword evidence="6" id="KW-0408">Iron</keyword>
<evidence type="ECO:0000256" key="4">
    <source>
        <dbReference type="ARBA" id="ARBA00022621"/>
    </source>
</evidence>
<accession>A0A8J8BEX9</accession>
<dbReference type="GO" id="GO:0046872">
    <property type="term" value="F:metal ion binding"/>
    <property type="evidence" value="ECO:0007669"/>
    <property type="project" value="UniProtKB-KW"/>
</dbReference>
<dbReference type="InterPro" id="IPR039261">
    <property type="entry name" value="FNR_nucleotide-bd"/>
</dbReference>
<evidence type="ECO:0000259" key="12">
    <source>
        <dbReference type="PROSITE" id="PS01033"/>
    </source>
</evidence>
<evidence type="ECO:0000256" key="7">
    <source>
        <dbReference type="ARBA" id="ARBA00023027"/>
    </source>
</evidence>
<dbReference type="GO" id="GO:0020037">
    <property type="term" value="F:heme binding"/>
    <property type="evidence" value="ECO:0007669"/>
    <property type="project" value="InterPro"/>
</dbReference>
<keyword evidence="15" id="KW-1185">Reference proteome</keyword>
<feature type="domain" description="FAD-binding FR-type" evidence="13">
    <location>
        <begin position="173"/>
        <end position="283"/>
    </location>
</feature>
<evidence type="ECO:0000256" key="10">
    <source>
        <dbReference type="RuleBase" id="RU000356"/>
    </source>
</evidence>
<evidence type="ECO:0000256" key="6">
    <source>
        <dbReference type="ARBA" id="ARBA00023004"/>
    </source>
</evidence>
<proteinExistence type="inferred from homology"/>
<dbReference type="EMBL" id="JAGSXH010000092">
    <property type="protein sequence ID" value="MBS2965616.1"/>
    <property type="molecule type" value="Genomic_DNA"/>
</dbReference>
<evidence type="ECO:0000256" key="3">
    <source>
        <dbReference type="ARBA" id="ARBA00022617"/>
    </source>
</evidence>
<keyword evidence="4 10" id="KW-0561">Oxygen transport</keyword>
<comment type="similarity">
    <text evidence="1">In the C-terminal section; belongs to the flavoprotein pyridine nucleotide cytochrome reductase family.</text>
</comment>
<dbReference type="Gene3D" id="2.40.30.10">
    <property type="entry name" value="Translation factors"/>
    <property type="match status" value="1"/>
</dbReference>
<dbReference type="InterPro" id="IPR017938">
    <property type="entry name" value="Riboflavin_synthase-like_b-brl"/>
</dbReference>
<dbReference type="EC" id="1.14.12.17" evidence="2"/>
<dbReference type="GO" id="GO:0071500">
    <property type="term" value="P:cellular response to nitrosative stress"/>
    <property type="evidence" value="ECO:0007669"/>
    <property type="project" value="TreeGrafter"/>
</dbReference>
<evidence type="ECO:0000313" key="15">
    <source>
        <dbReference type="Proteomes" id="UP000677913"/>
    </source>
</evidence>
<dbReference type="GO" id="GO:0071949">
    <property type="term" value="F:FAD binding"/>
    <property type="evidence" value="ECO:0007669"/>
    <property type="project" value="TreeGrafter"/>
</dbReference>
<evidence type="ECO:0000256" key="2">
    <source>
        <dbReference type="ARBA" id="ARBA00012229"/>
    </source>
</evidence>
<name>A0A8J8BEX9_9ACTN</name>
<reference evidence="14" key="1">
    <citation type="submission" date="2021-04" db="EMBL/GenBank/DDBJ databases">
        <title>Genome based classification of Actinospica acidithermotolerans sp. nov., an actinobacterium isolated from an Indonesian hot spring.</title>
        <authorList>
            <person name="Kusuma A.B."/>
            <person name="Putra K.E."/>
            <person name="Nafisah S."/>
            <person name="Loh J."/>
            <person name="Nouioui I."/>
            <person name="Goodfellow M."/>
        </authorList>
    </citation>
    <scope>NUCLEOTIDE SEQUENCE</scope>
    <source>
        <strain evidence="14">DSM 45618</strain>
    </source>
</reference>
<dbReference type="GO" id="GO:0051537">
    <property type="term" value="F:2 iron, 2 sulfur cluster binding"/>
    <property type="evidence" value="ECO:0007669"/>
    <property type="project" value="UniProtKB-KW"/>
</dbReference>
<dbReference type="Gene3D" id="1.10.490.10">
    <property type="entry name" value="Globins"/>
    <property type="match status" value="1"/>
</dbReference>
<comment type="catalytic activity">
    <reaction evidence="9">
        <text>2 nitric oxide + NADPH + 2 O2 = 2 nitrate + NADP(+) + H(+)</text>
        <dbReference type="Rhea" id="RHEA:19465"/>
        <dbReference type="ChEBI" id="CHEBI:15378"/>
        <dbReference type="ChEBI" id="CHEBI:15379"/>
        <dbReference type="ChEBI" id="CHEBI:16480"/>
        <dbReference type="ChEBI" id="CHEBI:17632"/>
        <dbReference type="ChEBI" id="CHEBI:57783"/>
        <dbReference type="ChEBI" id="CHEBI:58349"/>
        <dbReference type="EC" id="1.14.12.17"/>
    </reaction>
</comment>
<evidence type="ECO:0000256" key="5">
    <source>
        <dbReference type="ARBA" id="ARBA00022723"/>
    </source>
</evidence>
<keyword evidence="5" id="KW-0479">Metal-binding</keyword>
<dbReference type="Gene3D" id="3.40.50.80">
    <property type="entry name" value="Nucleotide-binding domain of ferredoxin-NADP reductase (FNR) module"/>
    <property type="match status" value="1"/>
</dbReference>
<dbReference type="GO" id="GO:0019825">
    <property type="term" value="F:oxygen binding"/>
    <property type="evidence" value="ECO:0007669"/>
    <property type="project" value="InterPro"/>
</dbReference>
<dbReference type="InterPro" id="IPR000971">
    <property type="entry name" value="Globin"/>
</dbReference>
<dbReference type="InterPro" id="IPR012292">
    <property type="entry name" value="Globin/Proto"/>
</dbReference>
<dbReference type="PROSITE" id="PS51384">
    <property type="entry name" value="FAD_FR"/>
    <property type="match status" value="1"/>
</dbReference>
<dbReference type="GO" id="GO:0005344">
    <property type="term" value="F:oxygen carrier activity"/>
    <property type="evidence" value="ECO:0007669"/>
    <property type="project" value="UniProtKB-KW"/>
</dbReference>
<evidence type="ECO:0000259" key="13">
    <source>
        <dbReference type="PROSITE" id="PS51384"/>
    </source>
</evidence>
<feature type="domain" description="Globin" evidence="12">
    <location>
        <begin position="31"/>
        <end position="166"/>
    </location>
</feature>
<dbReference type="SUPFAM" id="SSF46458">
    <property type="entry name" value="Globin-like"/>
    <property type="match status" value="1"/>
</dbReference>
<dbReference type="AlphaFoldDB" id="A0A8J8BEX9"/>
<evidence type="ECO:0000256" key="8">
    <source>
        <dbReference type="ARBA" id="ARBA00048649"/>
    </source>
</evidence>
<dbReference type="InterPro" id="IPR017927">
    <property type="entry name" value="FAD-bd_FR_type"/>
</dbReference>
<feature type="region of interest" description="Disordered" evidence="11">
    <location>
        <begin position="1"/>
        <end position="21"/>
    </location>
</feature>
<dbReference type="PROSITE" id="PS01033">
    <property type="entry name" value="GLOBIN"/>
    <property type="match status" value="1"/>
</dbReference>
<keyword evidence="3 10" id="KW-0349">Heme</keyword>
<dbReference type="Pfam" id="PF00042">
    <property type="entry name" value="Globin"/>
    <property type="match status" value="1"/>
</dbReference>
<organism evidence="14 15">
    <name type="scientific">Actinocrinis puniceicyclus</name>
    <dbReference type="NCBI Taxonomy" id="977794"/>
    <lineage>
        <taxon>Bacteria</taxon>
        <taxon>Bacillati</taxon>
        <taxon>Actinomycetota</taxon>
        <taxon>Actinomycetes</taxon>
        <taxon>Catenulisporales</taxon>
        <taxon>Actinospicaceae</taxon>
        <taxon>Actinocrinis</taxon>
    </lineage>
</organism>
<dbReference type="PANTHER" id="PTHR43396">
    <property type="entry name" value="FLAVOHEMOPROTEIN"/>
    <property type="match status" value="1"/>
</dbReference>
<dbReference type="PANTHER" id="PTHR43396:SF3">
    <property type="entry name" value="FLAVOHEMOPROTEIN"/>
    <property type="match status" value="1"/>
</dbReference>
<protein>
    <recommendedName>
        <fullName evidence="2">nitric oxide dioxygenase</fullName>
        <ecNumber evidence="2">1.14.12.17</ecNumber>
    </recommendedName>
</protein>
<dbReference type="GO" id="GO:0008941">
    <property type="term" value="F:nitric oxide dioxygenase NAD(P)H activity"/>
    <property type="evidence" value="ECO:0007669"/>
    <property type="project" value="UniProtKB-EC"/>
</dbReference>
<keyword evidence="7" id="KW-0520">NAD</keyword>